<organism evidence="3 4">
    <name type="scientific">Streptomyces arboris</name>
    <dbReference type="NCBI Taxonomy" id="2600619"/>
    <lineage>
        <taxon>Bacteria</taxon>
        <taxon>Bacillati</taxon>
        <taxon>Actinomycetota</taxon>
        <taxon>Actinomycetes</taxon>
        <taxon>Kitasatosporales</taxon>
        <taxon>Streptomycetaceae</taxon>
        <taxon>Streptomyces</taxon>
    </lineage>
</organism>
<keyword evidence="2" id="KW-0472">Membrane</keyword>
<sequence>MPTVTVSPGGTATTTLTVRNDGDIVEAYTLEVVGDCAAWSTVEPARVSLYPGTSETVTLTFAPPRSHEVKAGETPLAVRVLPAEHPESVVVPEGTVTVEPFHELRTELEPRRRRGWLGARFRTAVQNKGNAPVDVAFTGKQAGEELRLGFTPGQKRLEPGESAEIRLKVRAAKLIWFGEPVTWPFEVEAAEAEAAVETTVGAAAGTTTGTAGAAAGGTKPVRPEPAPSDLPRPEPVPGEFLQLPVLPKWLLIVLAALLALLLAWFALVRPAVKSTAKQAATEAAQEEAARGGQQQGSPTPGGPDSPGGNQGQGTGPDAPGTPGGNGGSGTGPGTGAGPGGTGAGGTEQSSATIDVETNAGVEGVGTYKVPAGKVFGITDIVVANFQGDEGVLTISFGERKITTIALETFRNQDYHWVTPIQVPENATVTAAVTCAKPGTPATGTQASGCHQVINVSGVLSDLAR</sequence>
<feature type="region of interest" description="Disordered" evidence="1">
    <location>
        <begin position="205"/>
        <end position="233"/>
    </location>
</feature>
<name>A0A5N5EP90_9ACTN</name>
<dbReference type="EMBL" id="VYUA01000012">
    <property type="protein sequence ID" value="KAB2591651.1"/>
    <property type="molecule type" value="Genomic_DNA"/>
</dbReference>
<feature type="compositionally biased region" description="Gly residues" evidence="1">
    <location>
        <begin position="304"/>
        <end position="314"/>
    </location>
</feature>
<reference evidence="3 4" key="1">
    <citation type="submission" date="2019-09" db="EMBL/GenBank/DDBJ databases">
        <authorList>
            <person name="Liu P."/>
        </authorList>
    </citation>
    <scope>NUCLEOTIDE SEQUENCE [LARGE SCALE GENOMIC DNA]</scope>
    <source>
        <strain evidence="3 4">TRM68085</strain>
    </source>
</reference>
<feature type="region of interest" description="Disordered" evidence="1">
    <location>
        <begin position="282"/>
        <end position="350"/>
    </location>
</feature>
<dbReference type="GO" id="GO:0005975">
    <property type="term" value="P:carbohydrate metabolic process"/>
    <property type="evidence" value="ECO:0007669"/>
    <property type="project" value="UniProtKB-ARBA"/>
</dbReference>
<protein>
    <submittedName>
        <fullName evidence="3">Hydrolytic protein</fullName>
    </submittedName>
</protein>
<accession>A0A5N5EP90</accession>
<dbReference type="Gene3D" id="2.60.40.10">
    <property type="entry name" value="Immunoglobulins"/>
    <property type="match status" value="1"/>
</dbReference>
<feature type="transmembrane region" description="Helical" evidence="2">
    <location>
        <begin position="249"/>
        <end position="268"/>
    </location>
</feature>
<dbReference type="InterPro" id="IPR013783">
    <property type="entry name" value="Ig-like_fold"/>
</dbReference>
<dbReference type="RefSeq" id="WP_151510929.1">
    <property type="nucleotide sequence ID" value="NZ_VYUA01000012.1"/>
</dbReference>
<gene>
    <name evidence="3" type="ORF">F5983_15305</name>
</gene>
<dbReference type="Proteomes" id="UP000326907">
    <property type="component" value="Unassembled WGS sequence"/>
</dbReference>
<feature type="compositionally biased region" description="Gly residues" evidence="1">
    <location>
        <begin position="321"/>
        <end position="345"/>
    </location>
</feature>
<feature type="compositionally biased region" description="Pro residues" evidence="1">
    <location>
        <begin position="223"/>
        <end position="233"/>
    </location>
</feature>
<keyword evidence="2" id="KW-0812">Transmembrane</keyword>
<keyword evidence="2" id="KW-1133">Transmembrane helix</keyword>
<proteinExistence type="predicted"/>
<comment type="caution">
    <text evidence="3">The sequence shown here is derived from an EMBL/GenBank/DDBJ whole genome shotgun (WGS) entry which is preliminary data.</text>
</comment>
<feature type="compositionally biased region" description="Low complexity" evidence="1">
    <location>
        <begin position="205"/>
        <end position="218"/>
    </location>
</feature>
<keyword evidence="4" id="KW-1185">Reference proteome</keyword>
<evidence type="ECO:0000256" key="2">
    <source>
        <dbReference type="SAM" id="Phobius"/>
    </source>
</evidence>
<evidence type="ECO:0000313" key="4">
    <source>
        <dbReference type="Proteomes" id="UP000326907"/>
    </source>
</evidence>
<evidence type="ECO:0000256" key="1">
    <source>
        <dbReference type="SAM" id="MobiDB-lite"/>
    </source>
</evidence>
<dbReference type="AlphaFoldDB" id="A0A5N5EP90"/>
<evidence type="ECO:0000313" key="3">
    <source>
        <dbReference type="EMBL" id="KAB2591651.1"/>
    </source>
</evidence>